<keyword evidence="2" id="KW-1185">Reference proteome</keyword>
<dbReference type="Proteomes" id="UP001148737">
    <property type="component" value="Unassembled WGS sequence"/>
</dbReference>
<gene>
    <name evidence="1" type="ORF">NLG97_g5366</name>
</gene>
<proteinExistence type="predicted"/>
<reference evidence="1" key="1">
    <citation type="submission" date="2022-07" db="EMBL/GenBank/DDBJ databases">
        <title>Genome Sequence of Lecanicillium saksenae.</title>
        <authorList>
            <person name="Buettner E."/>
        </authorList>
    </citation>
    <scope>NUCLEOTIDE SEQUENCE</scope>
    <source>
        <strain evidence="1">VT-O1</strain>
    </source>
</reference>
<organism evidence="1 2">
    <name type="scientific">Lecanicillium saksenae</name>
    <dbReference type="NCBI Taxonomy" id="468837"/>
    <lineage>
        <taxon>Eukaryota</taxon>
        <taxon>Fungi</taxon>
        <taxon>Dikarya</taxon>
        <taxon>Ascomycota</taxon>
        <taxon>Pezizomycotina</taxon>
        <taxon>Sordariomycetes</taxon>
        <taxon>Hypocreomycetidae</taxon>
        <taxon>Hypocreales</taxon>
        <taxon>Cordycipitaceae</taxon>
        <taxon>Lecanicillium</taxon>
    </lineage>
</organism>
<evidence type="ECO:0000313" key="2">
    <source>
        <dbReference type="Proteomes" id="UP001148737"/>
    </source>
</evidence>
<protein>
    <submittedName>
        <fullName evidence="1">Uncharacterized protein</fullName>
    </submittedName>
</protein>
<comment type="caution">
    <text evidence="1">The sequence shown here is derived from an EMBL/GenBank/DDBJ whole genome shotgun (WGS) entry which is preliminary data.</text>
</comment>
<accession>A0ACC1QT85</accession>
<dbReference type="EMBL" id="JANAKD010000596">
    <property type="protein sequence ID" value="KAJ3492483.1"/>
    <property type="molecule type" value="Genomic_DNA"/>
</dbReference>
<evidence type="ECO:0000313" key="1">
    <source>
        <dbReference type="EMBL" id="KAJ3492483.1"/>
    </source>
</evidence>
<sequence length="440" mass="49247">MAGTAQYTTDEILWILTQVTKYNVKDCNLMNKGFQRQFGRPLAPNQFRYIKNKYGRDPLFNCGMVTQNARLRLDERSRISASPILPIAEAVLMEETPRDAQDTKMSPSDKTNTDDNTKPLAKSDGAVAEAVNYTTTRATTADPTQRRNHPIEAVHAPFALPHPASDHSSASRQAKLLRRQQLGLPVGRYMAHGDESLRQWEMRRLQQMQRLQQMPRGYWPVNSQQIPYTWPQAQQVQHYAMHQIPDPMQTPMYNMESLPTSLDPFSGQPMLPLDYAQRVLGTAIHEHDIMLQTWQDPQIVQGVGFPEHRVPEAVVAAPQAWMGLEQGAVDLLMAEPNAIRVETDAEQSPGQTTGGSSSGDRFTPTSSEDEKAQDHISDEVFAQLLMPLRDEVYRSEAGFHAGVSNGTETAAVGDPFLVPEGPGCMADDFDLEDYVFIDDP</sequence>
<name>A0ACC1QT85_9HYPO</name>